<dbReference type="EMBL" id="JARJFB010000006">
    <property type="protein sequence ID" value="MEA0970223.1"/>
    <property type="molecule type" value="Genomic_DNA"/>
</dbReference>
<dbReference type="CDD" id="cd06339">
    <property type="entry name" value="PBP1_YraM_LppC_lipoprotein-like"/>
    <property type="match status" value="1"/>
</dbReference>
<keyword evidence="3" id="KW-0029">Amino-acid transport</keyword>
<protein>
    <submittedName>
        <fullName evidence="5">Type 1 periplasmic binding fold superfamily protein</fullName>
    </submittedName>
</protein>
<evidence type="ECO:0000259" key="4">
    <source>
        <dbReference type="Pfam" id="PF13458"/>
    </source>
</evidence>
<sequence>MSNIKQKFLKFIISFACIVLISACSQTDKPSARKNIAGQKGIDVAIVLPLSGPEAALGKEYAQMIKLGLSDGAKTKIRVTTYDSSNPETLSKSLDKILEDGVDIIIGPVYSEETKAVAEKVKGKGTIVISLSNNPVLADKQTYVFGHAPMRQLEQITNYFLEKKHQNYITLLPAGRYSNTISKILKDMITSKGAALARLEFYGTTPEDLEKSLRLVSDTVDTLNENDYELTRPVILLADDQSALETLLKHAQKFSLDKKAILAGDSRIDLNFSEPITTTFTGSLNIVNFDLPARSAQLGIKHISFIHTLAYDAGRLVGNSIGSNYSKTKFVEQLNSAEPFHGASGAIGFVDSIAQRKYDIIKKENGQYKSVSNEGN</sequence>
<dbReference type="InterPro" id="IPR028081">
    <property type="entry name" value="Leu-bd"/>
</dbReference>
<dbReference type="PROSITE" id="PS51257">
    <property type="entry name" value="PROKAR_LIPOPROTEIN"/>
    <property type="match status" value="1"/>
</dbReference>
<dbReference type="InterPro" id="IPR051010">
    <property type="entry name" value="BCAA_transport"/>
</dbReference>
<keyword evidence="3" id="KW-0813">Transport</keyword>
<comment type="similarity">
    <text evidence="1">Belongs to the leucine-binding protein family.</text>
</comment>
<dbReference type="SUPFAM" id="SSF53822">
    <property type="entry name" value="Periplasmic binding protein-like I"/>
    <property type="match status" value="1"/>
</dbReference>
<name>A0ABU5NAM6_9RICK</name>
<dbReference type="PANTHER" id="PTHR30483">
    <property type="entry name" value="LEUCINE-SPECIFIC-BINDING PROTEIN"/>
    <property type="match status" value="1"/>
</dbReference>
<evidence type="ECO:0000256" key="2">
    <source>
        <dbReference type="ARBA" id="ARBA00022729"/>
    </source>
</evidence>
<comment type="caution">
    <text evidence="5">The sequence shown here is derived from an EMBL/GenBank/DDBJ whole genome shotgun (WGS) entry which is preliminary data.</text>
</comment>
<evidence type="ECO:0000313" key="6">
    <source>
        <dbReference type="Proteomes" id="UP001291687"/>
    </source>
</evidence>
<dbReference type="RefSeq" id="WP_322776126.1">
    <property type="nucleotide sequence ID" value="NZ_JARJFB010000006.1"/>
</dbReference>
<evidence type="ECO:0000256" key="1">
    <source>
        <dbReference type="ARBA" id="ARBA00010062"/>
    </source>
</evidence>
<keyword evidence="2" id="KW-0732">Signal</keyword>
<dbReference type="PANTHER" id="PTHR30483:SF6">
    <property type="entry name" value="PERIPLASMIC BINDING PROTEIN OF ABC TRANSPORTER FOR NATURAL AMINO ACIDS"/>
    <property type="match status" value="1"/>
</dbReference>
<keyword evidence="6" id="KW-1185">Reference proteome</keyword>
<proteinExistence type="inferred from homology"/>
<dbReference type="InterPro" id="IPR028082">
    <property type="entry name" value="Peripla_BP_I"/>
</dbReference>
<evidence type="ECO:0000313" key="5">
    <source>
        <dbReference type="EMBL" id="MEA0970223.1"/>
    </source>
</evidence>
<organism evidence="5 6">
    <name type="scientific">Candidatus Megaera venefica</name>
    <dbReference type="NCBI Taxonomy" id="2055910"/>
    <lineage>
        <taxon>Bacteria</taxon>
        <taxon>Pseudomonadati</taxon>
        <taxon>Pseudomonadota</taxon>
        <taxon>Alphaproteobacteria</taxon>
        <taxon>Rickettsiales</taxon>
        <taxon>Rickettsiaceae</taxon>
        <taxon>Candidatus Megaera</taxon>
    </lineage>
</organism>
<feature type="domain" description="Leucine-binding protein" evidence="4">
    <location>
        <begin position="42"/>
        <end position="263"/>
    </location>
</feature>
<evidence type="ECO:0000256" key="3">
    <source>
        <dbReference type="ARBA" id="ARBA00022970"/>
    </source>
</evidence>
<reference evidence="5 6" key="1">
    <citation type="submission" date="2023-03" db="EMBL/GenBank/DDBJ databases">
        <title>Host association and intracellularity evolved multiple times independently in the Rickettsiales.</title>
        <authorList>
            <person name="Castelli M."/>
            <person name="Nardi T."/>
            <person name="Gammuto L."/>
            <person name="Bellinzona G."/>
            <person name="Sabaneyeva E."/>
            <person name="Potekhin A."/>
            <person name="Serra V."/>
            <person name="Petroni G."/>
            <person name="Sassera D."/>
        </authorList>
    </citation>
    <scope>NUCLEOTIDE SEQUENCE [LARGE SCALE GENOMIC DNA]</scope>
    <source>
        <strain evidence="5 6">Sr 2-6</strain>
    </source>
</reference>
<gene>
    <name evidence="5" type="ORF">Megvenef_00175</name>
</gene>
<accession>A0ABU5NAM6</accession>
<dbReference type="Gene3D" id="3.40.50.2300">
    <property type="match status" value="1"/>
</dbReference>
<dbReference type="Proteomes" id="UP001291687">
    <property type="component" value="Unassembled WGS sequence"/>
</dbReference>
<dbReference type="Pfam" id="PF13458">
    <property type="entry name" value="Peripla_BP_6"/>
    <property type="match status" value="1"/>
</dbReference>